<dbReference type="CDD" id="cd08414">
    <property type="entry name" value="PBP2_LTTR_aromatics_like"/>
    <property type="match status" value="1"/>
</dbReference>
<protein>
    <submittedName>
        <fullName evidence="6">LysR family transcriptional regulator</fullName>
    </submittedName>
</protein>
<dbReference type="PANTHER" id="PTHR30346:SF28">
    <property type="entry name" value="HTH-TYPE TRANSCRIPTIONAL REGULATOR CYNR"/>
    <property type="match status" value="1"/>
</dbReference>
<dbReference type="GO" id="GO:0003700">
    <property type="term" value="F:DNA-binding transcription factor activity"/>
    <property type="evidence" value="ECO:0007669"/>
    <property type="project" value="InterPro"/>
</dbReference>
<keyword evidence="7" id="KW-1185">Reference proteome</keyword>
<dbReference type="SUPFAM" id="SSF46785">
    <property type="entry name" value="Winged helix' DNA-binding domain"/>
    <property type="match status" value="1"/>
</dbReference>
<dbReference type="Pfam" id="PF00126">
    <property type="entry name" value="HTH_1"/>
    <property type="match status" value="1"/>
</dbReference>
<evidence type="ECO:0000313" key="7">
    <source>
        <dbReference type="Proteomes" id="UP000251692"/>
    </source>
</evidence>
<keyword evidence="4" id="KW-0804">Transcription</keyword>
<dbReference type="GO" id="GO:0003677">
    <property type="term" value="F:DNA binding"/>
    <property type="evidence" value="ECO:0007669"/>
    <property type="project" value="UniProtKB-KW"/>
</dbReference>
<evidence type="ECO:0000313" key="6">
    <source>
        <dbReference type="EMBL" id="RAU82832.1"/>
    </source>
</evidence>
<dbReference type="PRINTS" id="PR00039">
    <property type="entry name" value="HTHLYSR"/>
</dbReference>
<reference evidence="6 7" key="1">
    <citation type="submission" date="2018-06" db="EMBL/GenBank/DDBJ databases">
        <authorList>
            <person name="Liu Z.-W."/>
        </authorList>
    </citation>
    <scope>NUCLEOTIDE SEQUENCE [LARGE SCALE GENOMIC DNA]</scope>
    <source>
        <strain evidence="6 7">2b14</strain>
    </source>
</reference>
<dbReference type="FunFam" id="1.10.10.10:FF:000001">
    <property type="entry name" value="LysR family transcriptional regulator"/>
    <property type="match status" value="1"/>
</dbReference>
<evidence type="ECO:0000256" key="2">
    <source>
        <dbReference type="ARBA" id="ARBA00023015"/>
    </source>
</evidence>
<feature type="domain" description="HTH lysR-type" evidence="5">
    <location>
        <begin position="1"/>
        <end position="58"/>
    </location>
</feature>
<keyword evidence="2" id="KW-0805">Transcription regulation</keyword>
<comment type="caution">
    <text evidence="6">The sequence shown here is derived from an EMBL/GenBank/DDBJ whole genome shotgun (WGS) entry which is preliminary data.</text>
</comment>
<dbReference type="AlphaFoldDB" id="A0A364REX8"/>
<dbReference type="InterPro" id="IPR000847">
    <property type="entry name" value="LysR_HTH_N"/>
</dbReference>
<dbReference type="InterPro" id="IPR036388">
    <property type="entry name" value="WH-like_DNA-bd_sf"/>
</dbReference>
<sequence length="304" mass="35357">MELQQIRYFLALSEELHFWNTAERMFITQSALSRQIKALEEELGVQLFERSKRSVKLTEAGTFLKKQWLPLLDEINRIHLQARKIHEGTFGTVKIGYPGSTAYRFMPELITDISHTFPELKLELVEPTDISFEQLLLDYQMDLAFRRDPAENPSLQSKCLYSEPFALIVPLNHRLNEQNFTGLHDLENERFILSNLLQTTFYTSSLRQMLEEQNLKPNVYIETDFGGMILRLVSKGLGVSILPYSYSFSALANVRYIPLPYKVNLYVTWRRDDKSPVLRNILQMVEDTVTKYMAENNAGFDRVG</sequence>
<dbReference type="PROSITE" id="PS50931">
    <property type="entry name" value="HTH_LYSR"/>
    <property type="match status" value="1"/>
</dbReference>
<evidence type="ECO:0000256" key="3">
    <source>
        <dbReference type="ARBA" id="ARBA00023125"/>
    </source>
</evidence>
<dbReference type="Pfam" id="PF03466">
    <property type="entry name" value="LysR_substrate"/>
    <property type="match status" value="1"/>
</dbReference>
<proteinExistence type="inferred from homology"/>
<dbReference type="GO" id="GO:0032993">
    <property type="term" value="C:protein-DNA complex"/>
    <property type="evidence" value="ECO:0007669"/>
    <property type="project" value="TreeGrafter"/>
</dbReference>
<gene>
    <name evidence="6" type="ORF">DP923_06155</name>
</gene>
<dbReference type="EMBL" id="QMDV01000002">
    <property type="protein sequence ID" value="RAU82832.1"/>
    <property type="molecule type" value="Genomic_DNA"/>
</dbReference>
<dbReference type="RefSeq" id="WP_112304981.1">
    <property type="nucleotide sequence ID" value="NZ_QMDV01000002.1"/>
</dbReference>
<dbReference type="Proteomes" id="UP000251692">
    <property type="component" value="Unassembled WGS sequence"/>
</dbReference>
<dbReference type="Gene3D" id="3.40.190.10">
    <property type="entry name" value="Periplasmic binding protein-like II"/>
    <property type="match status" value="2"/>
</dbReference>
<dbReference type="InterPro" id="IPR036390">
    <property type="entry name" value="WH_DNA-bd_sf"/>
</dbReference>
<reference evidence="6 7" key="2">
    <citation type="submission" date="2018-07" db="EMBL/GenBank/DDBJ databases">
        <title>Pontibacter sp. 2b14 genomic sequence and assembly.</title>
        <authorList>
            <person name="Du Z.-J."/>
        </authorList>
    </citation>
    <scope>NUCLEOTIDE SEQUENCE [LARGE SCALE GENOMIC DNA]</scope>
    <source>
        <strain evidence="6 7">2b14</strain>
    </source>
</reference>
<accession>A0A364REX8</accession>
<keyword evidence="3" id="KW-0238">DNA-binding</keyword>
<evidence type="ECO:0000256" key="1">
    <source>
        <dbReference type="ARBA" id="ARBA00009437"/>
    </source>
</evidence>
<dbReference type="InterPro" id="IPR005119">
    <property type="entry name" value="LysR_subst-bd"/>
</dbReference>
<comment type="similarity">
    <text evidence="1">Belongs to the LysR transcriptional regulatory family.</text>
</comment>
<evidence type="ECO:0000256" key="4">
    <source>
        <dbReference type="ARBA" id="ARBA00023163"/>
    </source>
</evidence>
<organism evidence="6 7">
    <name type="scientific">Pontibacter arcticus</name>
    <dbReference type="NCBI Taxonomy" id="2080288"/>
    <lineage>
        <taxon>Bacteria</taxon>
        <taxon>Pseudomonadati</taxon>
        <taxon>Bacteroidota</taxon>
        <taxon>Cytophagia</taxon>
        <taxon>Cytophagales</taxon>
        <taxon>Hymenobacteraceae</taxon>
        <taxon>Pontibacter</taxon>
    </lineage>
</organism>
<dbReference type="OrthoDB" id="9803735at2"/>
<dbReference type="SUPFAM" id="SSF53850">
    <property type="entry name" value="Periplasmic binding protein-like II"/>
    <property type="match status" value="1"/>
</dbReference>
<evidence type="ECO:0000259" key="5">
    <source>
        <dbReference type="PROSITE" id="PS50931"/>
    </source>
</evidence>
<dbReference type="Gene3D" id="1.10.10.10">
    <property type="entry name" value="Winged helix-like DNA-binding domain superfamily/Winged helix DNA-binding domain"/>
    <property type="match status" value="1"/>
</dbReference>
<name>A0A364REX8_9BACT</name>
<dbReference type="PANTHER" id="PTHR30346">
    <property type="entry name" value="TRANSCRIPTIONAL DUAL REGULATOR HCAR-RELATED"/>
    <property type="match status" value="1"/>
</dbReference>